<dbReference type="STRING" id="289078.A0A2X0LNK1"/>
<accession>A0A2X0LNK1</accession>
<proteinExistence type="predicted"/>
<reference evidence="2" key="1">
    <citation type="submission" date="2016-10" db="EMBL/GenBank/DDBJ databases">
        <authorList>
            <person name="Jeantristanb JTB J.-T."/>
            <person name="Ricardo R."/>
        </authorList>
    </citation>
    <scope>NUCLEOTIDE SEQUENCE [LARGE SCALE GENOMIC DNA]</scope>
</reference>
<dbReference type="Proteomes" id="UP000249723">
    <property type="component" value="Unassembled WGS sequence"/>
</dbReference>
<dbReference type="EMBL" id="FMWP01000048">
    <property type="protein sequence ID" value="SCZ93880.1"/>
    <property type="molecule type" value="Genomic_DNA"/>
</dbReference>
<name>A0A2X0LNK1_9BASI</name>
<evidence type="ECO:0000313" key="1">
    <source>
        <dbReference type="EMBL" id="SCZ93880.1"/>
    </source>
</evidence>
<keyword evidence="2" id="KW-1185">Reference proteome</keyword>
<organism evidence="1 2">
    <name type="scientific">Microbotryum saponariae</name>
    <dbReference type="NCBI Taxonomy" id="289078"/>
    <lineage>
        <taxon>Eukaryota</taxon>
        <taxon>Fungi</taxon>
        <taxon>Dikarya</taxon>
        <taxon>Basidiomycota</taxon>
        <taxon>Pucciniomycotina</taxon>
        <taxon>Microbotryomycetes</taxon>
        <taxon>Microbotryales</taxon>
        <taxon>Microbotryaceae</taxon>
        <taxon>Microbotryum</taxon>
    </lineage>
</organism>
<gene>
    <name evidence="1" type="ORF">BZ3500_MVSOF-1268-A1-R1_CHR6-3G08947</name>
</gene>
<dbReference type="OrthoDB" id="3366231at2759"/>
<protein>
    <submittedName>
        <fullName evidence="1">BZ3500_MvSof-1268-A1-R1_Chr6-3g08947 protein</fullName>
    </submittedName>
</protein>
<dbReference type="AlphaFoldDB" id="A0A2X0LNK1"/>
<sequence length="83" mass="9013">MAMLICDSDTNTGDLGPQDLILRVHGDRCPNGRPKYQVVSSLHPSAMPLRYPLLFLAGEGAFHPNIPLCGFSQAGPPIARNRE</sequence>
<evidence type="ECO:0000313" key="2">
    <source>
        <dbReference type="Proteomes" id="UP000249723"/>
    </source>
</evidence>